<dbReference type="GO" id="GO:0055085">
    <property type="term" value="P:transmembrane transport"/>
    <property type="evidence" value="ECO:0007669"/>
    <property type="project" value="InterPro"/>
</dbReference>
<dbReference type="InterPro" id="IPR051045">
    <property type="entry name" value="TonB-dependent_transducer"/>
</dbReference>
<dbReference type="GO" id="GO:0015031">
    <property type="term" value="P:protein transport"/>
    <property type="evidence" value="ECO:0007669"/>
    <property type="project" value="UniProtKB-KW"/>
</dbReference>
<dbReference type="NCBIfam" id="TIGR01352">
    <property type="entry name" value="tonB_Cterm"/>
    <property type="match status" value="1"/>
</dbReference>
<name>A0A3B8WEJ4_MARNT</name>
<dbReference type="Gene3D" id="3.30.1150.10">
    <property type="match status" value="1"/>
</dbReference>
<accession>A0A3B8WEJ4</accession>
<dbReference type="InterPro" id="IPR006260">
    <property type="entry name" value="TonB/TolA_C"/>
</dbReference>
<proteinExistence type="inferred from homology"/>
<keyword evidence="6" id="KW-0812">Transmembrane</keyword>
<dbReference type="AlphaFoldDB" id="A0A3B8WEJ4"/>
<keyword evidence="3" id="KW-0813">Transport</keyword>
<dbReference type="GO" id="GO:0098797">
    <property type="term" value="C:plasma membrane protein complex"/>
    <property type="evidence" value="ECO:0007669"/>
    <property type="project" value="TreeGrafter"/>
</dbReference>
<dbReference type="Proteomes" id="UP000261325">
    <property type="component" value="Unassembled WGS sequence"/>
</dbReference>
<organism evidence="11 12">
    <name type="scientific">Marinobacter nauticus</name>
    <name type="common">Marinobacter hydrocarbonoclasticus</name>
    <name type="synonym">Marinobacter aquaeolei</name>
    <dbReference type="NCBI Taxonomy" id="2743"/>
    <lineage>
        <taxon>Bacteria</taxon>
        <taxon>Pseudomonadati</taxon>
        <taxon>Pseudomonadota</taxon>
        <taxon>Gammaproteobacteria</taxon>
        <taxon>Pseudomonadales</taxon>
        <taxon>Marinobacteraceae</taxon>
        <taxon>Marinobacter</taxon>
    </lineage>
</organism>
<dbReference type="EMBL" id="DLYI01000143">
    <property type="protein sequence ID" value="HAC28334.1"/>
    <property type="molecule type" value="Genomic_DNA"/>
</dbReference>
<dbReference type="SUPFAM" id="SSF74653">
    <property type="entry name" value="TolA/TonB C-terminal domain"/>
    <property type="match status" value="1"/>
</dbReference>
<reference evidence="11 12" key="1">
    <citation type="journal article" date="2018" name="Nat. Biotechnol.">
        <title>A standardized bacterial taxonomy based on genome phylogeny substantially revises the tree of life.</title>
        <authorList>
            <person name="Parks D.H."/>
            <person name="Chuvochina M."/>
            <person name="Waite D.W."/>
            <person name="Rinke C."/>
            <person name="Skarshewski A."/>
            <person name="Chaumeil P.A."/>
            <person name="Hugenholtz P."/>
        </authorList>
    </citation>
    <scope>NUCLEOTIDE SEQUENCE [LARGE SCALE GENOMIC DNA]</scope>
    <source>
        <strain evidence="11">UBA9049</strain>
    </source>
</reference>
<evidence type="ECO:0000256" key="7">
    <source>
        <dbReference type="ARBA" id="ARBA00022927"/>
    </source>
</evidence>
<evidence type="ECO:0000256" key="8">
    <source>
        <dbReference type="ARBA" id="ARBA00022989"/>
    </source>
</evidence>
<evidence type="ECO:0000259" key="10">
    <source>
        <dbReference type="PROSITE" id="PS52015"/>
    </source>
</evidence>
<evidence type="ECO:0000313" key="12">
    <source>
        <dbReference type="Proteomes" id="UP000261325"/>
    </source>
</evidence>
<comment type="subcellular location">
    <subcellularLocation>
        <location evidence="1">Cell inner membrane</location>
        <topology evidence="1">Single-pass membrane protein</topology>
        <orientation evidence="1">Periplasmic side</orientation>
    </subcellularLocation>
</comment>
<dbReference type="Pfam" id="PF03544">
    <property type="entry name" value="TonB_C"/>
    <property type="match status" value="1"/>
</dbReference>
<evidence type="ECO:0000256" key="9">
    <source>
        <dbReference type="ARBA" id="ARBA00023136"/>
    </source>
</evidence>
<keyword evidence="5" id="KW-0997">Cell inner membrane</keyword>
<evidence type="ECO:0000256" key="1">
    <source>
        <dbReference type="ARBA" id="ARBA00004383"/>
    </source>
</evidence>
<dbReference type="GO" id="GO:0031992">
    <property type="term" value="F:energy transducer activity"/>
    <property type="evidence" value="ECO:0007669"/>
    <property type="project" value="TreeGrafter"/>
</dbReference>
<sequence>NAGQSSQVDSYLSKLSLHLARYYEYPRRARRLGQEGTPVIVFEFRRDGSLVEHSLRDSSGHSLLDDAALAMLAQAAPLPAVPDSMRGKSFTYALPVRFSLR</sequence>
<evidence type="ECO:0000256" key="4">
    <source>
        <dbReference type="ARBA" id="ARBA00022475"/>
    </source>
</evidence>
<comment type="similarity">
    <text evidence="2">Belongs to the TonB family.</text>
</comment>
<feature type="domain" description="TonB C-terminal" evidence="10">
    <location>
        <begin position="10"/>
        <end position="101"/>
    </location>
</feature>
<dbReference type="PROSITE" id="PS52015">
    <property type="entry name" value="TONB_CTD"/>
    <property type="match status" value="1"/>
</dbReference>
<keyword evidence="7" id="KW-0653">Protein transport</keyword>
<gene>
    <name evidence="11" type="ORF">DCF82_11045</name>
</gene>
<keyword evidence="9" id="KW-0472">Membrane</keyword>
<evidence type="ECO:0000256" key="6">
    <source>
        <dbReference type="ARBA" id="ARBA00022692"/>
    </source>
</evidence>
<dbReference type="InterPro" id="IPR037682">
    <property type="entry name" value="TonB_C"/>
</dbReference>
<evidence type="ECO:0000256" key="2">
    <source>
        <dbReference type="ARBA" id="ARBA00006555"/>
    </source>
</evidence>
<dbReference type="PANTHER" id="PTHR33446:SF2">
    <property type="entry name" value="PROTEIN TONB"/>
    <property type="match status" value="1"/>
</dbReference>
<comment type="caution">
    <text evidence="11">The sequence shown here is derived from an EMBL/GenBank/DDBJ whole genome shotgun (WGS) entry which is preliminary data.</text>
</comment>
<evidence type="ECO:0000256" key="5">
    <source>
        <dbReference type="ARBA" id="ARBA00022519"/>
    </source>
</evidence>
<feature type="non-terminal residue" evidence="11">
    <location>
        <position position="1"/>
    </location>
</feature>
<keyword evidence="8" id="KW-1133">Transmembrane helix</keyword>
<protein>
    <submittedName>
        <fullName evidence="11">Energy transducer TonB</fullName>
    </submittedName>
</protein>
<evidence type="ECO:0000256" key="3">
    <source>
        <dbReference type="ARBA" id="ARBA00022448"/>
    </source>
</evidence>
<evidence type="ECO:0000313" key="11">
    <source>
        <dbReference type="EMBL" id="HAC28334.1"/>
    </source>
</evidence>
<keyword evidence="4" id="KW-1003">Cell membrane</keyword>
<dbReference type="PANTHER" id="PTHR33446">
    <property type="entry name" value="PROTEIN TONB-RELATED"/>
    <property type="match status" value="1"/>
</dbReference>